<dbReference type="VEuPathDB" id="FungiDB:PGUG_02368"/>
<dbReference type="OrthoDB" id="3026777at2759"/>
<keyword evidence="7" id="KW-1185">Reference proteome</keyword>
<dbReference type="InterPro" id="IPR011701">
    <property type="entry name" value="MFS"/>
</dbReference>
<dbReference type="eggNOG" id="KOG2816">
    <property type="taxonomic scope" value="Eukaryota"/>
</dbReference>
<dbReference type="HOGENOM" id="CLU_717874_0_0_1"/>
<evidence type="ECO:0000313" key="7">
    <source>
        <dbReference type="Proteomes" id="UP000001997"/>
    </source>
</evidence>
<dbReference type="RefSeq" id="XP_001484639.2">
    <property type="nucleotide sequence ID" value="XM_001484589.1"/>
</dbReference>
<evidence type="ECO:0008006" key="8">
    <source>
        <dbReference type="Google" id="ProtNLM"/>
    </source>
</evidence>
<keyword evidence="4 5" id="KW-0472">Membrane</keyword>
<feature type="transmembrane region" description="Helical" evidence="5">
    <location>
        <begin position="150"/>
        <end position="168"/>
    </location>
</feature>
<dbReference type="GO" id="GO:0022857">
    <property type="term" value="F:transmembrane transporter activity"/>
    <property type="evidence" value="ECO:0007669"/>
    <property type="project" value="InterPro"/>
</dbReference>
<evidence type="ECO:0000313" key="6">
    <source>
        <dbReference type="EMBL" id="EDK38270.2"/>
    </source>
</evidence>
<evidence type="ECO:0000256" key="4">
    <source>
        <dbReference type="ARBA" id="ARBA00023136"/>
    </source>
</evidence>
<sequence>MSGSTKTYGEHSPLIDPATTLEGAVNDIYEAIIDDDEDENNEDAIWLREQRTLNKATHWMKRPSAVMISCCAFGVAFATSSGEATRNMITLKLACNYLASSSHTGVCDPNETQLLVSNLSLAVMILAAVFSLIASGKLGPLSDQHGRKPFLALIIGGFLVARVTRFYLMYHYDTLRFGLIVLSETLGNMFGGVMSFVTLTNCYISDVVEPHERIYSLGLGMAGLFVGLSLGPVVGNFILSKSMGKTKVASMKQSYYAIIDHAEYRPLQFEILIFALALIVFVAVVPESRSAKARGKSRSLSRSSSLSAIDAPEAVPRSNWFQVLNPNFLKPLRLLTLPADAITNAHRRNIPRERIVVLTLVIVDCFLMCLAFPWVRFTSLWNLRI</sequence>
<reference evidence="6 7" key="1">
    <citation type="journal article" date="2009" name="Nature">
        <title>Evolution of pathogenicity and sexual reproduction in eight Candida genomes.</title>
        <authorList>
            <person name="Butler G."/>
            <person name="Rasmussen M.D."/>
            <person name="Lin M.F."/>
            <person name="Santos M.A."/>
            <person name="Sakthikumar S."/>
            <person name="Munro C.A."/>
            <person name="Rheinbay E."/>
            <person name="Grabherr M."/>
            <person name="Forche A."/>
            <person name="Reedy J.L."/>
            <person name="Agrafioti I."/>
            <person name="Arnaud M.B."/>
            <person name="Bates S."/>
            <person name="Brown A.J."/>
            <person name="Brunke S."/>
            <person name="Costanzo M.C."/>
            <person name="Fitzpatrick D.A."/>
            <person name="de Groot P.W."/>
            <person name="Harris D."/>
            <person name="Hoyer L.L."/>
            <person name="Hube B."/>
            <person name="Klis F.M."/>
            <person name="Kodira C."/>
            <person name="Lennard N."/>
            <person name="Logue M.E."/>
            <person name="Martin R."/>
            <person name="Neiman A.M."/>
            <person name="Nikolaou E."/>
            <person name="Quail M.A."/>
            <person name="Quinn J."/>
            <person name="Santos M.C."/>
            <person name="Schmitzberger F.F."/>
            <person name="Sherlock G."/>
            <person name="Shah P."/>
            <person name="Silverstein K.A."/>
            <person name="Skrzypek M.S."/>
            <person name="Soll D."/>
            <person name="Staggs R."/>
            <person name="Stansfield I."/>
            <person name="Stumpf M.P."/>
            <person name="Sudbery P.E."/>
            <person name="Srikantha T."/>
            <person name="Zeng Q."/>
            <person name="Berman J."/>
            <person name="Berriman M."/>
            <person name="Heitman J."/>
            <person name="Gow N.A."/>
            <person name="Lorenz M.C."/>
            <person name="Birren B.W."/>
            <person name="Kellis M."/>
            <person name="Cuomo C.A."/>
        </authorList>
    </citation>
    <scope>NUCLEOTIDE SEQUENCE [LARGE SCALE GENOMIC DNA]</scope>
    <source>
        <strain evidence="7">ATCC 6260 / CBS 566 / DSM 6381 / JCM 1539 / NBRC 10279 / NRRL Y-324</strain>
    </source>
</reference>
<keyword evidence="3 5" id="KW-1133">Transmembrane helix</keyword>
<feature type="transmembrane region" description="Helical" evidence="5">
    <location>
        <begin position="216"/>
        <end position="239"/>
    </location>
</feature>
<dbReference type="GO" id="GO:0016020">
    <property type="term" value="C:membrane"/>
    <property type="evidence" value="ECO:0007669"/>
    <property type="project" value="UniProtKB-SubCell"/>
</dbReference>
<dbReference type="AlphaFoldDB" id="A5DGG7"/>
<gene>
    <name evidence="6" type="ORF">PGUG_02368</name>
</gene>
<dbReference type="Proteomes" id="UP000001997">
    <property type="component" value="Unassembled WGS sequence"/>
</dbReference>
<dbReference type="Pfam" id="PF07690">
    <property type="entry name" value="MFS_1"/>
    <property type="match status" value="1"/>
</dbReference>
<evidence type="ECO:0000256" key="1">
    <source>
        <dbReference type="ARBA" id="ARBA00004141"/>
    </source>
</evidence>
<dbReference type="PANTHER" id="PTHR23507">
    <property type="entry name" value="ZGC:174356"/>
    <property type="match status" value="1"/>
</dbReference>
<evidence type="ECO:0000256" key="3">
    <source>
        <dbReference type="ARBA" id="ARBA00022989"/>
    </source>
</evidence>
<name>A5DGG7_PICGU</name>
<accession>A5DGG7</accession>
<organism evidence="6 7">
    <name type="scientific">Meyerozyma guilliermondii (strain ATCC 6260 / CBS 566 / DSM 6381 / JCM 1539 / NBRC 10279 / NRRL Y-324)</name>
    <name type="common">Yeast</name>
    <name type="synonym">Candida guilliermondii</name>
    <dbReference type="NCBI Taxonomy" id="294746"/>
    <lineage>
        <taxon>Eukaryota</taxon>
        <taxon>Fungi</taxon>
        <taxon>Dikarya</taxon>
        <taxon>Ascomycota</taxon>
        <taxon>Saccharomycotina</taxon>
        <taxon>Pichiomycetes</taxon>
        <taxon>Debaryomycetaceae</taxon>
        <taxon>Meyerozyma</taxon>
    </lineage>
</organism>
<dbReference type="Gene3D" id="1.20.1250.20">
    <property type="entry name" value="MFS general substrate transporter like domains"/>
    <property type="match status" value="1"/>
</dbReference>
<feature type="transmembrane region" description="Helical" evidence="5">
    <location>
        <begin position="119"/>
        <end position="138"/>
    </location>
</feature>
<dbReference type="EMBL" id="CH408157">
    <property type="protein sequence ID" value="EDK38270.2"/>
    <property type="molecule type" value="Genomic_DNA"/>
</dbReference>
<evidence type="ECO:0000256" key="5">
    <source>
        <dbReference type="SAM" id="Phobius"/>
    </source>
</evidence>
<keyword evidence="2 5" id="KW-0812">Transmembrane</keyword>
<dbReference type="PANTHER" id="PTHR23507:SF1">
    <property type="entry name" value="FI18259P1-RELATED"/>
    <property type="match status" value="1"/>
</dbReference>
<evidence type="ECO:0000256" key="2">
    <source>
        <dbReference type="ARBA" id="ARBA00022692"/>
    </source>
</evidence>
<proteinExistence type="predicted"/>
<dbReference type="InParanoid" id="A5DGG7"/>
<feature type="transmembrane region" description="Helical" evidence="5">
    <location>
        <begin position="180"/>
        <end position="204"/>
    </location>
</feature>
<dbReference type="SUPFAM" id="SSF103473">
    <property type="entry name" value="MFS general substrate transporter"/>
    <property type="match status" value="1"/>
</dbReference>
<dbReference type="KEGG" id="pgu:PGUG_02368"/>
<dbReference type="GeneID" id="5126462"/>
<protein>
    <recommendedName>
        <fullName evidence="8">Major facilitator superfamily (MFS) profile domain-containing protein</fullName>
    </recommendedName>
</protein>
<dbReference type="FunCoup" id="A5DGG7">
    <property type="interactions" value="97"/>
</dbReference>
<dbReference type="InterPro" id="IPR036259">
    <property type="entry name" value="MFS_trans_sf"/>
</dbReference>
<comment type="subcellular location">
    <subcellularLocation>
        <location evidence="1">Membrane</location>
        <topology evidence="1">Multi-pass membrane protein</topology>
    </subcellularLocation>
</comment>
<dbReference type="STRING" id="294746.A5DGG7"/>
<feature type="transmembrane region" description="Helical" evidence="5">
    <location>
        <begin position="355"/>
        <end position="375"/>
    </location>
</feature>